<dbReference type="InterPro" id="IPR051450">
    <property type="entry name" value="Gfo/Idh/MocA_Oxidoreductases"/>
</dbReference>
<organism evidence="3 4">
    <name type="scientific">Allomeiothermus silvanus (strain ATCC 700542 / DSM 9946 / NBRC 106475 / NCIMB 13440 / VI-R2)</name>
    <name type="common">Thermus silvanus</name>
    <dbReference type="NCBI Taxonomy" id="526227"/>
    <lineage>
        <taxon>Bacteria</taxon>
        <taxon>Thermotogati</taxon>
        <taxon>Deinococcota</taxon>
        <taxon>Deinococci</taxon>
        <taxon>Thermales</taxon>
        <taxon>Thermaceae</taxon>
        <taxon>Allomeiothermus</taxon>
    </lineage>
</organism>
<gene>
    <name evidence="3" type="ordered locus">Mesil_2654</name>
</gene>
<reference evidence="3 4" key="1">
    <citation type="journal article" date="2010" name="Stand. Genomic Sci.">
        <title>Complete genome sequence of Meiothermus silvanus type strain (VI-R2).</title>
        <authorList>
            <person name="Sikorski J."/>
            <person name="Tindall B.J."/>
            <person name="Lowry S."/>
            <person name="Lucas S."/>
            <person name="Nolan M."/>
            <person name="Copeland A."/>
            <person name="Glavina Del Rio T."/>
            <person name="Tice H."/>
            <person name="Cheng J.F."/>
            <person name="Han C."/>
            <person name="Pitluck S."/>
            <person name="Liolios K."/>
            <person name="Ivanova N."/>
            <person name="Mavromatis K."/>
            <person name="Mikhailova N."/>
            <person name="Pati A."/>
            <person name="Goodwin L."/>
            <person name="Chen A."/>
            <person name="Palaniappan K."/>
            <person name="Land M."/>
            <person name="Hauser L."/>
            <person name="Chang Y.J."/>
            <person name="Jeffries C.D."/>
            <person name="Rohde M."/>
            <person name="Goker M."/>
            <person name="Woyke T."/>
            <person name="Bristow J."/>
            <person name="Eisen J.A."/>
            <person name="Markowitz V."/>
            <person name="Hugenholtz P."/>
            <person name="Kyrpides N.C."/>
            <person name="Klenk H.P."/>
            <person name="Lapidus A."/>
        </authorList>
    </citation>
    <scope>NUCLEOTIDE SEQUENCE [LARGE SCALE GENOMIC DNA]</scope>
    <source>
        <strain evidence="4">ATCC 700542 / DSM 9946 / VI-R2</strain>
    </source>
</reference>
<dbReference type="Gene3D" id="3.40.50.720">
    <property type="entry name" value="NAD(P)-binding Rossmann-like Domain"/>
    <property type="match status" value="1"/>
</dbReference>
<sequence length="325" mass="35427">MRVGIVGSGVMGEVHAAGWRSTEAELVGCFSANPEQAQHLAEEYGMKVYADYPSLLEDVDIIDICVPTYLHKAMVLEAAAAKKHVICEKPIALSLQDGQQMIAACEEAGVRFFVAMVVRFFPQYRLSRELVAKGQIGQLGVLRLKRVSYVPQKPGDNWYADEARSGGMVVDLMIHDFDYARWLGGEVERVFARANRATDGPGQYAQVILRHKSGPMALIEGGWAYPPGVFRTALDLSGTDGLIEWSSDEHAPVRSFTLTREGSAAAVGLPTSGLSDDPYALELQHAYRAIVSGEPFEVTPQDALEALRIALAAKESIRSGKPVHL</sequence>
<keyword evidence="4" id="KW-1185">Reference proteome</keyword>
<feature type="domain" description="GFO/IDH/MocA-like oxidoreductase" evidence="2">
    <location>
        <begin position="125"/>
        <end position="243"/>
    </location>
</feature>
<dbReference type="STRING" id="526227.Mesil_2654"/>
<name>D7BBP1_ALLS1</name>
<dbReference type="Proteomes" id="UP000001916">
    <property type="component" value="Chromosome"/>
</dbReference>
<evidence type="ECO:0000259" key="2">
    <source>
        <dbReference type="Pfam" id="PF22725"/>
    </source>
</evidence>
<dbReference type="GO" id="GO:0000166">
    <property type="term" value="F:nucleotide binding"/>
    <property type="evidence" value="ECO:0007669"/>
    <property type="project" value="InterPro"/>
</dbReference>
<dbReference type="SUPFAM" id="SSF55347">
    <property type="entry name" value="Glyceraldehyde-3-phosphate dehydrogenase-like, C-terminal domain"/>
    <property type="match status" value="1"/>
</dbReference>
<dbReference type="Gene3D" id="3.30.360.10">
    <property type="entry name" value="Dihydrodipicolinate Reductase, domain 2"/>
    <property type="match status" value="1"/>
</dbReference>
<dbReference type="Pfam" id="PF01408">
    <property type="entry name" value="GFO_IDH_MocA"/>
    <property type="match status" value="1"/>
</dbReference>
<dbReference type="PANTHER" id="PTHR43377:SF1">
    <property type="entry name" value="BILIVERDIN REDUCTASE A"/>
    <property type="match status" value="1"/>
</dbReference>
<evidence type="ECO:0000313" key="4">
    <source>
        <dbReference type="Proteomes" id="UP000001916"/>
    </source>
</evidence>
<evidence type="ECO:0000259" key="1">
    <source>
        <dbReference type="Pfam" id="PF01408"/>
    </source>
</evidence>
<evidence type="ECO:0000313" key="3">
    <source>
        <dbReference type="EMBL" id="ADH64503.1"/>
    </source>
</evidence>
<proteinExistence type="predicted"/>
<dbReference type="AlphaFoldDB" id="D7BBP1"/>
<dbReference type="EMBL" id="CP002042">
    <property type="protein sequence ID" value="ADH64503.1"/>
    <property type="molecule type" value="Genomic_DNA"/>
</dbReference>
<dbReference type="Pfam" id="PF22725">
    <property type="entry name" value="GFO_IDH_MocA_C3"/>
    <property type="match status" value="1"/>
</dbReference>
<dbReference type="KEGG" id="msv:Mesil_2654"/>
<feature type="domain" description="Gfo/Idh/MocA-like oxidoreductase N-terminal" evidence="1">
    <location>
        <begin position="1"/>
        <end position="115"/>
    </location>
</feature>
<dbReference type="InterPro" id="IPR036291">
    <property type="entry name" value="NAD(P)-bd_dom_sf"/>
</dbReference>
<dbReference type="OrthoDB" id="9815825at2"/>
<dbReference type="InterPro" id="IPR000683">
    <property type="entry name" value="Gfo/Idh/MocA-like_OxRdtase_N"/>
</dbReference>
<accession>D7BBP1</accession>
<protein>
    <submittedName>
        <fullName evidence="3">Oxidoreductase domain protein</fullName>
    </submittedName>
</protein>
<dbReference type="RefSeq" id="WP_013159042.1">
    <property type="nucleotide sequence ID" value="NC_014212.1"/>
</dbReference>
<dbReference type="eggNOG" id="COG0673">
    <property type="taxonomic scope" value="Bacteria"/>
</dbReference>
<dbReference type="InterPro" id="IPR055170">
    <property type="entry name" value="GFO_IDH_MocA-like_dom"/>
</dbReference>
<dbReference type="SUPFAM" id="SSF51735">
    <property type="entry name" value="NAD(P)-binding Rossmann-fold domains"/>
    <property type="match status" value="1"/>
</dbReference>
<dbReference type="HOGENOM" id="CLU_023194_1_2_0"/>
<dbReference type="PANTHER" id="PTHR43377">
    <property type="entry name" value="BILIVERDIN REDUCTASE A"/>
    <property type="match status" value="1"/>
</dbReference>